<name>A0AAD7XQG5_9STRA</name>
<dbReference type="PANTHER" id="PTHR20883:SF49">
    <property type="entry name" value="PHYTANOYL-COA DIOXYGENASE"/>
    <property type="match status" value="1"/>
</dbReference>
<sequence>MRAFFVLALGLVVAWAFVPVGDQAVRRRGGVVVEGIDVNVWDYVWDRQDPKVALPEGVTEDSDPAPFTITQEQIATLKRDGVVHIPGVLTPEWLAHIRALTDHQVSHPHVWASPGVASGLYDYVQRNVWTTNDGFMKFLYHSPVSSVLAHLGEAKTSVRLTTDLLMVNPNKGFKWHQDNQNGPVGFDDALRWWVTMDDTPRDYGAPVYLRRSHENEFVDDEAVFVSLDQGDLPKYADDMLEFRPKAGDMIVWHARTIHKIDGPESQDWGDRRRRVLGGTVAIDDANYKDKQKVEFADMGRHQLKDGDPLTDPHFPRIWPRPVPEEKVARFQGAVGRSVPGFARMLGALFSYKTIQQFGSWGNVVKIEKPTAADDDVKSAATAPARSR</sequence>
<protein>
    <recommendedName>
        <fullName evidence="5">Phytanoyl-CoA dioxygenase</fullName>
    </recommendedName>
</protein>
<evidence type="ECO:0000313" key="4">
    <source>
        <dbReference type="Proteomes" id="UP001230188"/>
    </source>
</evidence>
<organism evidence="3 4">
    <name type="scientific">Chrysophaeum taylorii</name>
    <dbReference type="NCBI Taxonomy" id="2483200"/>
    <lineage>
        <taxon>Eukaryota</taxon>
        <taxon>Sar</taxon>
        <taxon>Stramenopiles</taxon>
        <taxon>Ochrophyta</taxon>
        <taxon>Pelagophyceae</taxon>
        <taxon>Pelagomonadales</taxon>
        <taxon>Pelagomonadaceae</taxon>
        <taxon>Chrysophaeum</taxon>
    </lineage>
</organism>
<feature type="signal peptide" evidence="2">
    <location>
        <begin position="1"/>
        <end position="16"/>
    </location>
</feature>
<evidence type="ECO:0000313" key="3">
    <source>
        <dbReference type="EMBL" id="KAJ8611165.1"/>
    </source>
</evidence>
<dbReference type="EMBL" id="JAQMWT010000081">
    <property type="protein sequence ID" value="KAJ8611165.1"/>
    <property type="molecule type" value="Genomic_DNA"/>
</dbReference>
<dbReference type="Gene3D" id="2.60.120.620">
    <property type="entry name" value="q2cbj1_9rhob like domain"/>
    <property type="match status" value="1"/>
</dbReference>
<evidence type="ECO:0000256" key="2">
    <source>
        <dbReference type="SAM" id="SignalP"/>
    </source>
</evidence>
<keyword evidence="4" id="KW-1185">Reference proteome</keyword>
<dbReference type="InterPro" id="IPR008775">
    <property type="entry name" value="Phytyl_CoA_dOase-like"/>
</dbReference>
<reference evidence="3" key="1">
    <citation type="submission" date="2023-01" db="EMBL/GenBank/DDBJ databases">
        <title>Metagenome sequencing of chrysophaentin producing Chrysophaeum taylorii.</title>
        <authorList>
            <person name="Davison J."/>
            <person name="Bewley C."/>
        </authorList>
    </citation>
    <scope>NUCLEOTIDE SEQUENCE</scope>
    <source>
        <strain evidence="3">NIES-1699</strain>
    </source>
</reference>
<comment type="cofactor">
    <cofactor evidence="1">
        <name>Fe cation</name>
        <dbReference type="ChEBI" id="CHEBI:24875"/>
    </cofactor>
</comment>
<dbReference type="PANTHER" id="PTHR20883">
    <property type="entry name" value="PHYTANOYL-COA DIOXYGENASE DOMAIN CONTAINING 1"/>
    <property type="match status" value="1"/>
</dbReference>
<dbReference type="SUPFAM" id="SSF51197">
    <property type="entry name" value="Clavaminate synthase-like"/>
    <property type="match status" value="1"/>
</dbReference>
<evidence type="ECO:0008006" key="5">
    <source>
        <dbReference type="Google" id="ProtNLM"/>
    </source>
</evidence>
<gene>
    <name evidence="3" type="ORF">CTAYLR_003601</name>
</gene>
<evidence type="ECO:0000256" key="1">
    <source>
        <dbReference type="ARBA" id="ARBA00001962"/>
    </source>
</evidence>
<feature type="chain" id="PRO_5042107220" description="Phytanoyl-CoA dioxygenase" evidence="2">
    <location>
        <begin position="17"/>
        <end position="387"/>
    </location>
</feature>
<dbReference type="Proteomes" id="UP001230188">
    <property type="component" value="Unassembled WGS sequence"/>
</dbReference>
<dbReference type="AlphaFoldDB" id="A0AAD7XQG5"/>
<dbReference type="Pfam" id="PF05721">
    <property type="entry name" value="PhyH"/>
    <property type="match status" value="1"/>
</dbReference>
<accession>A0AAD7XQG5</accession>
<proteinExistence type="predicted"/>
<comment type="caution">
    <text evidence="3">The sequence shown here is derived from an EMBL/GenBank/DDBJ whole genome shotgun (WGS) entry which is preliminary data.</text>
</comment>
<keyword evidence="2" id="KW-0732">Signal</keyword>